<dbReference type="EMBL" id="AFBQ01000181">
    <property type="protein sequence ID" value="EHY31315.1"/>
    <property type="molecule type" value="Genomic_DNA"/>
</dbReference>
<name>H3KEZ6_9BURK</name>
<reference evidence="1 2" key="1">
    <citation type="submission" date="2011-11" db="EMBL/GenBank/DDBJ databases">
        <authorList>
            <person name="Weinstock G."/>
            <person name="Sodergren E."/>
            <person name="Clifton S."/>
            <person name="Fulton L."/>
            <person name="Fulton B."/>
            <person name="Courtney L."/>
            <person name="Fronick C."/>
            <person name="Harrison M."/>
            <person name="Strong C."/>
            <person name="Farmer C."/>
            <person name="Delahaunty K."/>
            <person name="Markovic C."/>
            <person name="Hall O."/>
            <person name="Minx P."/>
            <person name="Tomlinson C."/>
            <person name="Mitreva M."/>
            <person name="Hou S."/>
            <person name="Chen J."/>
            <person name="Wollam A."/>
            <person name="Pepin K.H."/>
            <person name="Johnson M."/>
            <person name="Bhonagiri V."/>
            <person name="Zhang X."/>
            <person name="Suruliraj S."/>
            <person name="Warren W."/>
            <person name="Chinwalla A."/>
            <person name="Mardis E.R."/>
            <person name="Wilson R.K."/>
        </authorList>
    </citation>
    <scope>NUCLEOTIDE SEQUENCE [LARGE SCALE GENOMIC DNA]</scope>
    <source>
        <strain evidence="1 2">YIT 11816</strain>
    </source>
</reference>
<sequence>MKTFARIPLPLDFGASRRAKSPGRFAKIFGLWPSGPNHRNE</sequence>
<evidence type="ECO:0000313" key="2">
    <source>
        <dbReference type="Proteomes" id="UP000004956"/>
    </source>
</evidence>
<dbReference type="STRING" id="762967.HMPREF9440_01311"/>
<keyword evidence="2" id="KW-1185">Reference proteome</keyword>
<organism evidence="1 2">
    <name type="scientific">Sutterella parvirubra YIT 11816</name>
    <dbReference type="NCBI Taxonomy" id="762967"/>
    <lineage>
        <taxon>Bacteria</taxon>
        <taxon>Pseudomonadati</taxon>
        <taxon>Pseudomonadota</taxon>
        <taxon>Betaproteobacteria</taxon>
        <taxon>Burkholderiales</taxon>
        <taxon>Sutterellaceae</taxon>
        <taxon>Sutterella</taxon>
    </lineage>
</organism>
<dbReference type="HOGENOM" id="CLU_3277666_0_0_4"/>
<evidence type="ECO:0000313" key="1">
    <source>
        <dbReference type="EMBL" id="EHY31315.1"/>
    </source>
</evidence>
<gene>
    <name evidence="1" type="ORF">HMPREF9440_01311</name>
</gene>
<accession>H3KEZ6</accession>
<dbReference type="AlphaFoldDB" id="H3KEZ6"/>
<protein>
    <submittedName>
        <fullName evidence="1">Uncharacterized protein</fullName>
    </submittedName>
</protein>
<comment type="caution">
    <text evidence="1">The sequence shown here is derived from an EMBL/GenBank/DDBJ whole genome shotgun (WGS) entry which is preliminary data.</text>
</comment>
<proteinExistence type="predicted"/>
<dbReference type="Proteomes" id="UP000004956">
    <property type="component" value="Unassembled WGS sequence"/>
</dbReference>